<evidence type="ECO:0000313" key="4">
    <source>
        <dbReference type="Proteomes" id="UP000285430"/>
    </source>
</evidence>
<dbReference type="VEuPathDB" id="FungiDB:H257_08484"/>
<organism evidence="3 4">
    <name type="scientific">Aphanomyces astaci</name>
    <name type="common">Crayfish plague agent</name>
    <dbReference type="NCBI Taxonomy" id="112090"/>
    <lineage>
        <taxon>Eukaryota</taxon>
        <taxon>Sar</taxon>
        <taxon>Stramenopiles</taxon>
        <taxon>Oomycota</taxon>
        <taxon>Saprolegniomycetes</taxon>
        <taxon>Saprolegniales</taxon>
        <taxon>Verrucalvaceae</taxon>
        <taxon>Aphanomyces</taxon>
    </lineage>
</organism>
<dbReference type="EMBL" id="QUTH01003577">
    <property type="protein sequence ID" value="RHZ18537.1"/>
    <property type="molecule type" value="Genomic_DNA"/>
</dbReference>
<dbReference type="Gene3D" id="3.20.20.150">
    <property type="entry name" value="Divalent-metal-dependent TIM barrel enzymes"/>
    <property type="match status" value="1"/>
</dbReference>
<dbReference type="AlphaFoldDB" id="A0A3R7AV45"/>
<evidence type="ECO:0000313" key="2">
    <source>
        <dbReference type="EMBL" id="RHY91252.1"/>
    </source>
</evidence>
<proteinExistence type="predicted"/>
<dbReference type="InterPro" id="IPR036237">
    <property type="entry name" value="Xyl_isomerase-like_sf"/>
</dbReference>
<gene>
    <name evidence="2" type="ORF">DYB35_003546</name>
    <name evidence="3" type="ORF">DYB37_003531</name>
</gene>
<name>A0A3R7AV45_APHAT</name>
<protein>
    <submittedName>
        <fullName evidence="3">Uncharacterized protein</fullName>
    </submittedName>
</protein>
<comment type="caution">
    <text evidence="3">The sequence shown here is derived from an EMBL/GenBank/DDBJ whole genome shotgun (WGS) entry which is preliminary data.</text>
</comment>
<dbReference type="EMBL" id="QUTG01003522">
    <property type="protein sequence ID" value="RHY91252.1"/>
    <property type="molecule type" value="Genomic_DNA"/>
</dbReference>
<evidence type="ECO:0000313" key="3">
    <source>
        <dbReference type="EMBL" id="RHZ18537.1"/>
    </source>
</evidence>
<dbReference type="SUPFAM" id="SSF51658">
    <property type="entry name" value="Xylose isomerase-like"/>
    <property type="match status" value="1"/>
</dbReference>
<accession>A0A3R7AV45</accession>
<dbReference type="Proteomes" id="UP000285430">
    <property type="component" value="Unassembled WGS sequence"/>
</dbReference>
<evidence type="ECO:0000313" key="5">
    <source>
        <dbReference type="Proteomes" id="UP000285712"/>
    </source>
</evidence>
<sequence length="379" mass="42762">MLLHRAVRRHATTLAATKTPVKVFAPHWGSAHLSPDDFIARVTSAGFDGIEMSLPLDAQERDGWTRRIRDAGLDLIAQQWETAMVPNFHEHKAALEVYLRNAAAASPLFINTHTGKDFYSFEQNSQLLELSEQIAQDTGVRIVHEIHRSRFSGHPMLVLPYLDSFPDLQLNADLSHWCVACESLLDDQSELLQNVIFPRVRHIHARVGHAEGPQVTDFRAPEHADAYAAHLSWWDTIVKAGNTTTITPEFGPAPYTTTLPYTNQIVSDPWHLNVAMLNVLHTMTKHDSSVQRFNVKKVKLHRKKRTEMKNQKKVFVNAKGDKKTVGKPPASKKKVRRDTKRAKNNAKYEQDRLVASGLVTKEDIEKLQAASNEADDIAE</sequence>
<evidence type="ECO:0000256" key="1">
    <source>
        <dbReference type="SAM" id="MobiDB-lite"/>
    </source>
</evidence>
<reference evidence="4 5" key="1">
    <citation type="submission" date="2018-08" db="EMBL/GenBank/DDBJ databases">
        <title>Aphanomyces genome sequencing and annotation.</title>
        <authorList>
            <person name="Minardi D."/>
            <person name="Oidtmann B."/>
            <person name="Van Der Giezen M."/>
            <person name="Studholme D.J."/>
        </authorList>
    </citation>
    <scope>NUCLEOTIDE SEQUENCE [LARGE SCALE GENOMIC DNA]</scope>
    <source>
        <strain evidence="3 4">Da</strain>
        <strain evidence="2 5">Sv</strain>
    </source>
</reference>
<feature type="compositionally biased region" description="Basic residues" evidence="1">
    <location>
        <begin position="330"/>
        <end position="344"/>
    </location>
</feature>
<feature type="region of interest" description="Disordered" evidence="1">
    <location>
        <begin position="317"/>
        <end position="351"/>
    </location>
</feature>
<dbReference type="Proteomes" id="UP000285712">
    <property type="component" value="Unassembled WGS sequence"/>
</dbReference>